<comment type="similarity">
    <text evidence="3">Belongs to the histone H3 family.</text>
</comment>
<evidence type="ECO:0000256" key="4">
    <source>
        <dbReference type="ARBA" id="ARBA00022454"/>
    </source>
</evidence>
<dbReference type="EMBL" id="JACAZI010000022">
    <property type="protein sequence ID" value="KAF7336899.1"/>
    <property type="molecule type" value="Genomic_DNA"/>
</dbReference>
<dbReference type="PRINTS" id="PR00622">
    <property type="entry name" value="HISTONEH3"/>
</dbReference>
<feature type="compositionally biased region" description="Polar residues" evidence="8">
    <location>
        <begin position="69"/>
        <end position="79"/>
    </location>
</feature>
<keyword evidence="7" id="KW-0544">Nucleosome core</keyword>
<feature type="domain" description="Core Histone H2A/H2B/H3" evidence="9">
    <location>
        <begin position="124"/>
        <end position="211"/>
    </location>
</feature>
<evidence type="ECO:0000313" key="10">
    <source>
        <dbReference type="EMBL" id="KAF7336899.1"/>
    </source>
</evidence>
<keyword evidence="11" id="KW-1185">Reference proteome</keyword>
<dbReference type="GO" id="GO:0003677">
    <property type="term" value="F:DNA binding"/>
    <property type="evidence" value="ECO:0007669"/>
    <property type="project" value="UniProtKB-KW"/>
</dbReference>
<keyword evidence="4" id="KW-0158">Chromosome</keyword>
<dbReference type="InterPro" id="IPR000164">
    <property type="entry name" value="Histone_H3/CENP-A"/>
</dbReference>
<evidence type="ECO:0000256" key="1">
    <source>
        <dbReference type="ARBA" id="ARBA00004123"/>
    </source>
</evidence>
<dbReference type="InterPro" id="IPR007125">
    <property type="entry name" value="H2A/H2B/H3"/>
</dbReference>
<comment type="caution">
    <text evidence="10">The sequence shown here is derived from an EMBL/GenBank/DDBJ whole genome shotgun (WGS) entry which is preliminary data.</text>
</comment>
<dbReference type="Pfam" id="PF00125">
    <property type="entry name" value="Histone"/>
    <property type="match status" value="1"/>
</dbReference>
<evidence type="ECO:0000256" key="8">
    <source>
        <dbReference type="SAM" id="MobiDB-lite"/>
    </source>
</evidence>
<evidence type="ECO:0000313" key="11">
    <source>
        <dbReference type="Proteomes" id="UP000620124"/>
    </source>
</evidence>
<dbReference type="PROSITE" id="PS00959">
    <property type="entry name" value="HISTONE_H3_2"/>
    <property type="match status" value="1"/>
</dbReference>
<gene>
    <name evidence="10" type="ORF">MVEN_02126200</name>
</gene>
<dbReference type="GO" id="GO:0030527">
    <property type="term" value="F:structural constituent of chromatin"/>
    <property type="evidence" value="ECO:0007669"/>
    <property type="project" value="InterPro"/>
</dbReference>
<dbReference type="InterPro" id="IPR009072">
    <property type="entry name" value="Histone-fold"/>
</dbReference>
<dbReference type="FunFam" id="1.10.20.10:FF:000085">
    <property type="entry name" value="Histone H3.2"/>
    <property type="match status" value="1"/>
</dbReference>
<dbReference type="AlphaFoldDB" id="A0A8H6X9X9"/>
<evidence type="ECO:0000256" key="5">
    <source>
        <dbReference type="ARBA" id="ARBA00023125"/>
    </source>
</evidence>
<dbReference type="GO" id="GO:0000786">
    <property type="term" value="C:nucleosome"/>
    <property type="evidence" value="ECO:0007669"/>
    <property type="project" value="UniProtKB-KW"/>
</dbReference>
<sequence>MHRSVSKHNPTYKKNLRLTTPQLSLSAWLEPSKQPARPQAASTSLLSLSTEALKLSFTGKLPMKTVFATKTASQTQPKSQYARKTVQPGREYGRPSQLAVKTARAQYDKHEYPHMSKKKFRFRPGTVALREIRTYQKSTQHLIRKLPFQRLVREIAQDFKSDLRFQSTALEALQEAAENYLVALFEDTQACAIHAKRVTIFQKDMMLARRLRGDYYD</sequence>
<organism evidence="10 11">
    <name type="scientific">Mycena venus</name>
    <dbReference type="NCBI Taxonomy" id="2733690"/>
    <lineage>
        <taxon>Eukaryota</taxon>
        <taxon>Fungi</taxon>
        <taxon>Dikarya</taxon>
        <taxon>Basidiomycota</taxon>
        <taxon>Agaricomycotina</taxon>
        <taxon>Agaricomycetes</taxon>
        <taxon>Agaricomycetidae</taxon>
        <taxon>Agaricales</taxon>
        <taxon>Marasmiineae</taxon>
        <taxon>Mycenaceae</taxon>
        <taxon>Mycena</taxon>
    </lineage>
</organism>
<evidence type="ECO:0000256" key="3">
    <source>
        <dbReference type="ARBA" id="ARBA00010343"/>
    </source>
</evidence>
<keyword evidence="5" id="KW-0238">DNA-binding</keyword>
<dbReference type="GO" id="GO:0046982">
    <property type="term" value="F:protein heterodimerization activity"/>
    <property type="evidence" value="ECO:0007669"/>
    <property type="project" value="InterPro"/>
</dbReference>
<dbReference type="GO" id="GO:0005634">
    <property type="term" value="C:nucleus"/>
    <property type="evidence" value="ECO:0007669"/>
    <property type="project" value="UniProtKB-SubCell"/>
</dbReference>
<reference evidence="10" key="1">
    <citation type="submission" date="2020-05" db="EMBL/GenBank/DDBJ databases">
        <title>Mycena genomes resolve the evolution of fungal bioluminescence.</title>
        <authorList>
            <person name="Tsai I.J."/>
        </authorList>
    </citation>
    <scope>NUCLEOTIDE SEQUENCE</scope>
    <source>
        <strain evidence="10">CCC161011</strain>
    </source>
</reference>
<evidence type="ECO:0000259" key="9">
    <source>
        <dbReference type="Pfam" id="PF00125"/>
    </source>
</evidence>
<keyword evidence="6" id="KW-0539">Nucleus</keyword>
<feature type="region of interest" description="Disordered" evidence="8">
    <location>
        <begin position="69"/>
        <end position="94"/>
    </location>
</feature>
<evidence type="ECO:0000256" key="2">
    <source>
        <dbReference type="ARBA" id="ARBA00004286"/>
    </source>
</evidence>
<evidence type="ECO:0000256" key="6">
    <source>
        <dbReference type="ARBA" id="ARBA00023242"/>
    </source>
</evidence>
<accession>A0A8H6X9X9</accession>
<dbReference type="Gene3D" id="1.10.20.10">
    <property type="entry name" value="Histone, subunit A"/>
    <property type="match status" value="1"/>
</dbReference>
<dbReference type="CDD" id="cd22911">
    <property type="entry name" value="HFD_H3"/>
    <property type="match status" value="1"/>
</dbReference>
<comment type="subcellular location">
    <subcellularLocation>
        <location evidence="2">Chromosome</location>
    </subcellularLocation>
    <subcellularLocation>
        <location evidence="1">Nucleus</location>
    </subcellularLocation>
</comment>
<proteinExistence type="inferred from homology"/>
<dbReference type="PANTHER" id="PTHR11426">
    <property type="entry name" value="HISTONE H3"/>
    <property type="match status" value="1"/>
</dbReference>
<evidence type="ECO:0000256" key="7">
    <source>
        <dbReference type="ARBA" id="ARBA00023269"/>
    </source>
</evidence>
<dbReference type="OrthoDB" id="842664at2759"/>
<protein>
    <submittedName>
        <fullName evidence="10">Histone H3</fullName>
    </submittedName>
</protein>
<dbReference type="SUPFAM" id="SSF47113">
    <property type="entry name" value="Histone-fold"/>
    <property type="match status" value="1"/>
</dbReference>
<dbReference type="SMART" id="SM00428">
    <property type="entry name" value="H3"/>
    <property type="match status" value="1"/>
</dbReference>
<name>A0A8H6X9X9_9AGAR</name>
<dbReference type="Proteomes" id="UP000620124">
    <property type="component" value="Unassembled WGS sequence"/>
</dbReference>